<feature type="domain" description="Beta galactosidase small chain/" evidence="2">
    <location>
        <begin position="24"/>
        <end position="80"/>
    </location>
</feature>
<evidence type="ECO:0000313" key="4">
    <source>
        <dbReference type="Proteomes" id="UP000216311"/>
    </source>
</evidence>
<dbReference type="SUPFAM" id="SSF74650">
    <property type="entry name" value="Galactose mutarotase-like"/>
    <property type="match status" value="1"/>
</dbReference>
<evidence type="ECO:0000256" key="1">
    <source>
        <dbReference type="SAM" id="MobiDB-lite"/>
    </source>
</evidence>
<dbReference type="InterPro" id="IPR011013">
    <property type="entry name" value="Gal_mutarotase_sf_dom"/>
</dbReference>
<protein>
    <recommendedName>
        <fullName evidence="2">Beta galactosidase small chain/ domain-containing protein</fullName>
    </recommendedName>
</protein>
<reference evidence="3 4" key="1">
    <citation type="submission" date="2017-07" db="EMBL/GenBank/DDBJ databases">
        <title>Draft whole genome sequences of clinical Proprionibacteriaceae strains.</title>
        <authorList>
            <person name="Bernier A.-M."/>
            <person name="Bernard K."/>
            <person name="Domingo M.-C."/>
        </authorList>
    </citation>
    <scope>NUCLEOTIDE SEQUENCE [LARGE SCALE GENOMIC DNA]</scope>
    <source>
        <strain evidence="3 4">NML 130396</strain>
    </source>
</reference>
<dbReference type="EMBL" id="NMVQ01000001">
    <property type="protein sequence ID" value="OYO24918.1"/>
    <property type="molecule type" value="Genomic_DNA"/>
</dbReference>
<dbReference type="Proteomes" id="UP000216311">
    <property type="component" value="Unassembled WGS sequence"/>
</dbReference>
<dbReference type="Gene3D" id="2.70.98.10">
    <property type="match status" value="1"/>
</dbReference>
<accession>A0A255HAW9</accession>
<feature type="region of interest" description="Disordered" evidence="1">
    <location>
        <begin position="1"/>
        <end position="22"/>
    </location>
</feature>
<keyword evidence="4" id="KW-1185">Reference proteome</keyword>
<dbReference type="OrthoDB" id="5196613at2"/>
<dbReference type="GO" id="GO:0004565">
    <property type="term" value="F:beta-galactosidase activity"/>
    <property type="evidence" value="ECO:0007669"/>
    <property type="project" value="InterPro"/>
</dbReference>
<sequence length="91" mass="10110">MRPGRGWSASSTSPTTWRPGRTCWTPTELAEAEHADELVAREWHWLHLDVAVHPLGSAACGPPPLPERWLRPQEFQLGLTFRRDQTGAAGG</sequence>
<dbReference type="GO" id="GO:0005975">
    <property type="term" value="P:carbohydrate metabolic process"/>
    <property type="evidence" value="ECO:0007669"/>
    <property type="project" value="InterPro"/>
</dbReference>
<organism evidence="3 4">
    <name type="scientific">Enemella dayhoffiae</name>
    <dbReference type="NCBI Taxonomy" id="2016507"/>
    <lineage>
        <taxon>Bacteria</taxon>
        <taxon>Bacillati</taxon>
        <taxon>Actinomycetota</taxon>
        <taxon>Actinomycetes</taxon>
        <taxon>Propionibacteriales</taxon>
        <taxon>Propionibacteriaceae</taxon>
        <taxon>Enemella</taxon>
    </lineage>
</organism>
<dbReference type="InterPro" id="IPR004199">
    <property type="entry name" value="B-gal_small/dom_5"/>
</dbReference>
<comment type="caution">
    <text evidence="3">The sequence shown here is derived from an EMBL/GenBank/DDBJ whole genome shotgun (WGS) entry which is preliminary data.</text>
</comment>
<dbReference type="InterPro" id="IPR014718">
    <property type="entry name" value="GH-type_carb-bd"/>
</dbReference>
<dbReference type="GO" id="GO:0030246">
    <property type="term" value="F:carbohydrate binding"/>
    <property type="evidence" value="ECO:0007669"/>
    <property type="project" value="InterPro"/>
</dbReference>
<proteinExistence type="predicted"/>
<dbReference type="GO" id="GO:0009341">
    <property type="term" value="C:beta-galactosidase complex"/>
    <property type="evidence" value="ECO:0007669"/>
    <property type="project" value="InterPro"/>
</dbReference>
<dbReference type="Pfam" id="PF02929">
    <property type="entry name" value="Bgal_small_N"/>
    <property type="match status" value="1"/>
</dbReference>
<dbReference type="RefSeq" id="WP_094362126.1">
    <property type="nucleotide sequence ID" value="NZ_NMVQ01000001.1"/>
</dbReference>
<evidence type="ECO:0000259" key="2">
    <source>
        <dbReference type="Pfam" id="PF02929"/>
    </source>
</evidence>
<gene>
    <name evidence="3" type="ORF">CGZ93_00060</name>
</gene>
<name>A0A255HAW9_9ACTN</name>
<evidence type="ECO:0000313" key="3">
    <source>
        <dbReference type="EMBL" id="OYO24918.1"/>
    </source>
</evidence>
<dbReference type="AlphaFoldDB" id="A0A255HAW9"/>